<dbReference type="AlphaFoldDB" id="A0A5N6ECZ6"/>
<gene>
    <name evidence="3" type="ORF">BDV33DRAFT_195212</name>
</gene>
<evidence type="ECO:0000313" key="4">
    <source>
        <dbReference type="Proteomes" id="UP000326799"/>
    </source>
</evidence>
<accession>A0A5N6ECZ6</accession>
<proteinExistence type="predicted"/>
<dbReference type="CDD" id="cd18186">
    <property type="entry name" value="BTB_POZ_ZBTB_KLHL-like"/>
    <property type="match status" value="1"/>
</dbReference>
<evidence type="ECO:0000256" key="1">
    <source>
        <dbReference type="SAM" id="MobiDB-lite"/>
    </source>
</evidence>
<protein>
    <recommendedName>
        <fullName evidence="2">BTB domain-containing protein</fullName>
    </recommendedName>
</protein>
<name>A0A5N6ECZ6_9EURO</name>
<dbReference type="SUPFAM" id="SSF54695">
    <property type="entry name" value="POZ domain"/>
    <property type="match status" value="1"/>
</dbReference>
<reference evidence="3 4" key="1">
    <citation type="submission" date="2019-04" db="EMBL/GenBank/DDBJ databases">
        <title>Fungal friends and foes A comparative genomics study of 23 Aspergillus species from section Flavi.</title>
        <authorList>
            <consortium name="DOE Joint Genome Institute"/>
            <person name="Kjaerbolling I."/>
            <person name="Vesth T.C."/>
            <person name="Frisvad J.C."/>
            <person name="Nybo J.L."/>
            <person name="Theobald S."/>
            <person name="Kildgaard S."/>
            <person name="Petersen T.I."/>
            <person name="Kuo A."/>
            <person name="Sato A."/>
            <person name="Lyhne E.K."/>
            <person name="Kogle M.E."/>
            <person name="Wiebenga A."/>
            <person name="Kun R.S."/>
            <person name="Lubbers R.J."/>
            <person name="Makela M.R."/>
            <person name="Barry K."/>
            <person name="Chovatia M."/>
            <person name="Clum A."/>
            <person name="Daum C."/>
            <person name="Haridas S."/>
            <person name="He G."/>
            <person name="LaButti K."/>
            <person name="Lipzen A."/>
            <person name="Mondo S."/>
            <person name="Pangilinan J."/>
            <person name="Riley R."/>
            <person name="Salamov A."/>
            <person name="Simmons B.A."/>
            <person name="Magnuson J.K."/>
            <person name="Henrissat B."/>
            <person name="Mortensen U.H."/>
            <person name="Larsen T.O."/>
            <person name="De vries R.P."/>
            <person name="Grigoriev I.V."/>
            <person name="Machida M."/>
            <person name="Baker S.E."/>
            <person name="Andersen M.R."/>
        </authorList>
    </citation>
    <scope>NUCLEOTIDE SEQUENCE [LARGE SCALE GENOMIC DNA]</scope>
    <source>
        <strain evidence="3 4">CBS 126849</strain>
    </source>
</reference>
<feature type="compositionally biased region" description="Polar residues" evidence="1">
    <location>
        <begin position="1"/>
        <end position="10"/>
    </location>
</feature>
<dbReference type="Gene3D" id="3.30.710.10">
    <property type="entry name" value="Potassium Channel Kv1.1, Chain A"/>
    <property type="match status" value="1"/>
</dbReference>
<evidence type="ECO:0000259" key="2">
    <source>
        <dbReference type="PROSITE" id="PS50097"/>
    </source>
</evidence>
<dbReference type="InterPro" id="IPR000210">
    <property type="entry name" value="BTB/POZ_dom"/>
</dbReference>
<dbReference type="InterPro" id="IPR011333">
    <property type="entry name" value="SKP1/BTB/POZ_sf"/>
</dbReference>
<keyword evidence="4" id="KW-1185">Reference proteome</keyword>
<organism evidence="3 4">
    <name type="scientific">Aspergillus novoparasiticus</name>
    <dbReference type="NCBI Taxonomy" id="986946"/>
    <lineage>
        <taxon>Eukaryota</taxon>
        <taxon>Fungi</taxon>
        <taxon>Dikarya</taxon>
        <taxon>Ascomycota</taxon>
        <taxon>Pezizomycotina</taxon>
        <taxon>Eurotiomycetes</taxon>
        <taxon>Eurotiomycetidae</taxon>
        <taxon>Eurotiales</taxon>
        <taxon>Aspergillaceae</taxon>
        <taxon>Aspergillus</taxon>
        <taxon>Aspergillus subgen. Circumdati</taxon>
    </lineage>
</organism>
<dbReference type="EMBL" id="ML733502">
    <property type="protein sequence ID" value="KAB8215472.1"/>
    <property type="molecule type" value="Genomic_DNA"/>
</dbReference>
<sequence length="341" mass="38419">MSEKAPSQIQPADESHDVERIDPDGNVILCVEGRSVAQFLVSSKILSVASPVFAKLFSSKFSEGMQMASSTCPTISLYEDDPAAMRTIIKILHYQDPTQDYPLTAEAFAILAIHCNKYDCIRAITPWTFKWFNDFQSLANAEEHGYLLLAAHFFRSAEQFSRISASAQSLLRPDFPIQWHGVETMDLLPDNVGSILVGRIERLLYKMHLELQDVEERLRNNQTCYEMEGLICMSCGRTLPGAARKCHPCKNSSLLNKYCISDSRIADYFAVLRKASLWPSIEPFQSCSTTEISLRISQAILLLKHSCQASYCPLEAELDMLARKVTAILRKIKGLDLYPLH</sequence>
<dbReference type="PROSITE" id="PS50097">
    <property type="entry name" value="BTB"/>
    <property type="match status" value="1"/>
</dbReference>
<dbReference type="Proteomes" id="UP000326799">
    <property type="component" value="Unassembled WGS sequence"/>
</dbReference>
<feature type="domain" description="BTB" evidence="2">
    <location>
        <begin position="25"/>
        <end position="93"/>
    </location>
</feature>
<evidence type="ECO:0000313" key="3">
    <source>
        <dbReference type="EMBL" id="KAB8215472.1"/>
    </source>
</evidence>
<feature type="region of interest" description="Disordered" evidence="1">
    <location>
        <begin position="1"/>
        <end position="20"/>
    </location>
</feature>